<feature type="chain" id="PRO_5023131365" evidence="3">
    <location>
        <begin position="22"/>
        <end position="473"/>
    </location>
</feature>
<dbReference type="GO" id="GO:0019867">
    <property type="term" value="C:outer membrane"/>
    <property type="evidence" value="ECO:0007669"/>
    <property type="project" value="InterPro"/>
</dbReference>
<feature type="domain" description="POTRA" evidence="5">
    <location>
        <begin position="39"/>
        <end position="113"/>
    </location>
</feature>
<reference evidence="6 7" key="1">
    <citation type="submission" date="2019-09" db="EMBL/GenBank/DDBJ databases">
        <title>Chitinophaga ginsengihumi sp. nov., isolated from soil of ginseng rhizosphere.</title>
        <authorList>
            <person name="Lee J."/>
        </authorList>
    </citation>
    <scope>NUCLEOTIDE SEQUENCE [LARGE SCALE GENOMIC DNA]</scope>
    <source>
        <strain evidence="6 7">BN140078</strain>
    </source>
</reference>
<protein>
    <submittedName>
        <fullName evidence="6">BamA/TamA family outer membrane protein</fullName>
    </submittedName>
</protein>
<comment type="caution">
    <text evidence="6">The sequence shown here is derived from an EMBL/GenBank/DDBJ whole genome shotgun (WGS) entry which is preliminary data.</text>
</comment>
<dbReference type="Pfam" id="PF07244">
    <property type="entry name" value="POTRA"/>
    <property type="match status" value="1"/>
</dbReference>
<dbReference type="Pfam" id="PF01103">
    <property type="entry name" value="Omp85"/>
    <property type="match status" value="1"/>
</dbReference>
<evidence type="ECO:0000259" key="4">
    <source>
        <dbReference type="Pfam" id="PF01103"/>
    </source>
</evidence>
<reference evidence="6 7" key="2">
    <citation type="submission" date="2019-09" db="EMBL/GenBank/DDBJ databases">
        <authorList>
            <person name="Jin C."/>
        </authorList>
    </citation>
    <scope>NUCLEOTIDE SEQUENCE [LARGE SCALE GENOMIC DNA]</scope>
    <source>
        <strain evidence="6 7">BN140078</strain>
    </source>
</reference>
<gene>
    <name evidence="6" type="ORF">F0L74_04880</name>
</gene>
<feature type="signal peptide" evidence="3">
    <location>
        <begin position="1"/>
        <end position="21"/>
    </location>
</feature>
<dbReference type="AlphaFoldDB" id="A0A5B2W0T8"/>
<keyword evidence="2" id="KW-0472">Membrane</keyword>
<dbReference type="InterPro" id="IPR010827">
    <property type="entry name" value="BamA/TamA_POTRA"/>
</dbReference>
<evidence type="ECO:0000259" key="5">
    <source>
        <dbReference type="Pfam" id="PF07244"/>
    </source>
</evidence>
<evidence type="ECO:0000313" key="7">
    <source>
        <dbReference type="Proteomes" id="UP000324611"/>
    </source>
</evidence>
<evidence type="ECO:0000313" key="6">
    <source>
        <dbReference type="EMBL" id="KAA2245301.1"/>
    </source>
</evidence>
<sequence length="473" mass="54907">MFKFCYLGGILCLCFLLPCRAQEPGQPAMATVTDTSYLVVRNVVIAGNKKTRTPFIIRELSITPGDTIRLKDLSTTLENGRQQLMNTALFLNVITNVKNWEGNSADLVFEVWERWYLLAFPIFKLADRNFNQWWVEQGKSLDRVNVGVRGAHSNLTGRNDDLDGIVQIGYTQQLAFTYSLPYVDRGFHNGLGITFAYSRNREINDSSVNNKQHFYRLDNKFLRQQYSFGFSYAYRRAINTRHQLFLTYNYEKIGDSVALHTPNYLGANRTRAQYLDLLYRFSYVKADNWIYPLKGFTMQAELEKLGIMPFDDLNYWKVRLRASRYWQLLPLTYAALGLRAQAKLPADQPYLNQRAIGYQEDYLRGLEYYVVDGTSFFILKSTLRRQVYAFNVKLPWIPQKFNTVPVRLLLKAYSDAGYTYSKAPVTGFLNNRMLYTWGIGMDIVSFYDSCVRVEYSVNQLGEKGLFLHTKIDI</sequence>
<comment type="subcellular location">
    <subcellularLocation>
        <location evidence="1">Membrane</location>
    </subcellularLocation>
</comment>
<evidence type="ECO:0000256" key="2">
    <source>
        <dbReference type="ARBA" id="ARBA00023136"/>
    </source>
</evidence>
<dbReference type="RefSeq" id="WP_149836691.1">
    <property type="nucleotide sequence ID" value="NZ_VUOC01000001.1"/>
</dbReference>
<organism evidence="6 7">
    <name type="scientific">Chitinophaga agrisoli</name>
    <dbReference type="NCBI Taxonomy" id="2607653"/>
    <lineage>
        <taxon>Bacteria</taxon>
        <taxon>Pseudomonadati</taxon>
        <taxon>Bacteroidota</taxon>
        <taxon>Chitinophagia</taxon>
        <taxon>Chitinophagales</taxon>
        <taxon>Chitinophagaceae</taxon>
        <taxon>Chitinophaga</taxon>
    </lineage>
</organism>
<keyword evidence="7" id="KW-1185">Reference proteome</keyword>
<dbReference type="Proteomes" id="UP000324611">
    <property type="component" value="Unassembled WGS sequence"/>
</dbReference>
<dbReference type="EMBL" id="VUOC01000001">
    <property type="protein sequence ID" value="KAA2245301.1"/>
    <property type="molecule type" value="Genomic_DNA"/>
</dbReference>
<proteinExistence type="predicted"/>
<name>A0A5B2W0T8_9BACT</name>
<feature type="domain" description="Bacterial surface antigen (D15)" evidence="4">
    <location>
        <begin position="154"/>
        <end position="344"/>
    </location>
</feature>
<dbReference type="InterPro" id="IPR000184">
    <property type="entry name" value="Bac_surfAg_D15"/>
</dbReference>
<evidence type="ECO:0000256" key="1">
    <source>
        <dbReference type="ARBA" id="ARBA00004370"/>
    </source>
</evidence>
<keyword evidence="3" id="KW-0732">Signal</keyword>
<evidence type="ECO:0000256" key="3">
    <source>
        <dbReference type="SAM" id="SignalP"/>
    </source>
</evidence>
<dbReference type="Gene3D" id="3.10.20.310">
    <property type="entry name" value="membrane protein fhac"/>
    <property type="match status" value="1"/>
</dbReference>
<accession>A0A5B2W0T8</accession>
<dbReference type="Gene3D" id="2.40.160.50">
    <property type="entry name" value="membrane protein fhac: a member of the omp85/tpsb transporter family"/>
    <property type="match status" value="1"/>
</dbReference>